<evidence type="ECO:0000256" key="3">
    <source>
        <dbReference type="ARBA" id="ARBA00022531"/>
    </source>
</evidence>
<dbReference type="Pfam" id="PF02507">
    <property type="entry name" value="PSI_PsaF"/>
    <property type="match status" value="1"/>
</dbReference>
<protein>
    <recommendedName>
        <fullName evidence="2 6">Photosystem I reaction center subunit III</fullName>
    </recommendedName>
    <alternativeName>
        <fullName evidence="5 6">PSI-F</fullName>
    </alternativeName>
</protein>
<dbReference type="Gene3D" id="1.10.8.110">
    <property type="entry name" value="Photosystem I PsaF, reaction centre subunit III"/>
    <property type="match status" value="1"/>
</dbReference>
<comment type="similarity">
    <text evidence="1 6">Belongs to the PsaF family.</text>
</comment>
<dbReference type="SUPFAM" id="SSF81536">
    <property type="entry name" value="Subunit III of photosystem I reaction centre, PsaF"/>
    <property type="match status" value="1"/>
</dbReference>
<comment type="function">
    <text evidence="6">Participates in efficiency of electron transfer from plastocyanin to P700 (or cytochrome c553 in algae and cyanobacteria). This plastocyanin-docking protein contributes to the specific association of plastocyanin to PSI.</text>
</comment>
<evidence type="ECO:0000256" key="5">
    <source>
        <dbReference type="ARBA" id="ARBA00033433"/>
    </source>
</evidence>
<evidence type="ECO:0000313" key="8">
    <source>
        <dbReference type="EMBL" id="MEA5391085.1"/>
    </source>
</evidence>
<dbReference type="Proteomes" id="UP001304461">
    <property type="component" value="Unassembled WGS sequence"/>
</dbReference>
<gene>
    <name evidence="8" type="ORF">VB738_07395</name>
</gene>
<organism evidence="8 9">
    <name type="scientific">Cyanobium gracile UHCC 0139</name>
    <dbReference type="NCBI Taxonomy" id="3110308"/>
    <lineage>
        <taxon>Bacteria</taxon>
        <taxon>Bacillati</taxon>
        <taxon>Cyanobacteriota</taxon>
        <taxon>Cyanophyceae</taxon>
        <taxon>Synechococcales</taxon>
        <taxon>Prochlorococcaceae</taxon>
        <taxon>Cyanobium</taxon>
    </lineage>
</organism>
<keyword evidence="4 6" id="KW-0603">Photosystem I</keyword>
<dbReference type="PANTHER" id="PTHR34939">
    <property type="entry name" value="PHOTOSYSTEM I REACTION CENTER SUBUNIT III, CHLOROPLASTIC"/>
    <property type="match status" value="1"/>
</dbReference>
<feature type="signal peptide" evidence="7">
    <location>
        <begin position="1"/>
        <end position="33"/>
    </location>
</feature>
<sequence>MRRLLSSRSFAIRAFALVASVFLLFGFAPSARADIGGLTPCSETPRFQQRAAAATTDQAKARFAYYGQALCGTDGLPHLITDGRWSHAGDFTIPGLLFLYIAGTIGWAGRGYLIAIRGSKDATMREIQIDLPLAFKTTLAAAVWPLAALKEFTSGAMVESDSKVTVSPR</sequence>
<keyword evidence="3 6" id="KW-0602">Photosynthesis</keyword>
<reference evidence="8 9" key="1">
    <citation type="submission" date="2023-12" db="EMBL/GenBank/DDBJ databases">
        <title>Baltic Sea Cyanobacteria.</title>
        <authorList>
            <person name="Delbaje E."/>
            <person name="Fewer D.P."/>
            <person name="Shishido T.K."/>
        </authorList>
    </citation>
    <scope>NUCLEOTIDE SEQUENCE [LARGE SCALE GENOMIC DNA]</scope>
    <source>
        <strain evidence="8 9">UHCC 0139</strain>
    </source>
</reference>
<dbReference type="InterPro" id="IPR036577">
    <property type="entry name" value="PSI_PsaF_sf"/>
</dbReference>
<dbReference type="PANTHER" id="PTHR34939:SF1">
    <property type="entry name" value="PHOTOSYSTEM I REACTION CENTER SUBUNIT III, CHLOROPLASTIC"/>
    <property type="match status" value="1"/>
</dbReference>
<evidence type="ECO:0000256" key="7">
    <source>
        <dbReference type="SAM" id="SignalP"/>
    </source>
</evidence>
<evidence type="ECO:0000256" key="2">
    <source>
        <dbReference type="ARBA" id="ARBA00016492"/>
    </source>
</evidence>
<evidence type="ECO:0000256" key="4">
    <source>
        <dbReference type="ARBA" id="ARBA00022836"/>
    </source>
</evidence>
<keyword evidence="6" id="KW-0793">Thylakoid</keyword>
<comment type="caution">
    <text evidence="8">The sequence shown here is derived from an EMBL/GenBank/DDBJ whole genome shotgun (WGS) entry which is preliminary data.</text>
</comment>
<proteinExistence type="inferred from homology"/>
<evidence type="ECO:0000313" key="9">
    <source>
        <dbReference type="Proteomes" id="UP001304461"/>
    </source>
</evidence>
<dbReference type="RefSeq" id="WP_323305124.1">
    <property type="nucleotide sequence ID" value="NZ_JAYGHX010000003.1"/>
</dbReference>
<keyword evidence="9" id="KW-1185">Reference proteome</keyword>
<comment type="subcellular location">
    <subcellularLocation>
        <location evidence="6">Cellular thylakoid membrane</location>
    </subcellularLocation>
</comment>
<keyword evidence="6 7" id="KW-0732">Signal</keyword>
<accession>A0ABU5RTP4</accession>
<dbReference type="InterPro" id="IPR003666">
    <property type="entry name" value="PSI_PsaF"/>
</dbReference>
<dbReference type="EMBL" id="JAYGHX010000003">
    <property type="protein sequence ID" value="MEA5391085.1"/>
    <property type="molecule type" value="Genomic_DNA"/>
</dbReference>
<name>A0ABU5RTP4_9CYAN</name>
<evidence type="ECO:0000256" key="1">
    <source>
        <dbReference type="ARBA" id="ARBA00008386"/>
    </source>
</evidence>
<evidence type="ECO:0000256" key="6">
    <source>
        <dbReference type="RuleBase" id="RU368107"/>
    </source>
</evidence>
<feature type="chain" id="PRO_5046197298" description="Photosystem I reaction center subunit III" evidence="7">
    <location>
        <begin position="34"/>
        <end position="169"/>
    </location>
</feature>